<evidence type="ECO:0000256" key="4">
    <source>
        <dbReference type="ARBA" id="ARBA00023043"/>
    </source>
</evidence>
<feature type="repeat" description="ANK" evidence="6">
    <location>
        <begin position="504"/>
        <end position="536"/>
    </location>
</feature>
<dbReference type="PANTHER" id="PTHR11707">
    <property type="entry name" value="L-ASPARAGINASE"/>
    <property type="match status" value="1"/>
</dbReference>
<dbReference type="HOGENOM" id="CLU_019134_3_1_1"/>
<keyword evidence="4 6" id="KW-0040">ANK repeat</keyword>
<dbReference type="InterPro" id="IPR037152">
    <property type="entry name" value="L-asparaginase_N_sf"/>
</dbReference>
<dbReference type="EMBL" id="CH445362">
    <property type="protein sequence ID" value="EAT77162.2"/>
    <property type="molecule type" value="Genomic_DNA"/>
</dbReference>
<feature type="repeat" description="ANK" evidence="6">
    <location>
        <begin position="471"/>
        <end position="503"/>
    </location>
</feature>
<keyword evidence="3" id="KW-0378">Hydrolase</keyword>
<dbReference type="FunFam" id="3.40.50.1170:FF:000003">
    <property type="entry name" value="60 kDa lysophospholipase"/>
    <property type="match status" value="1"/>
</dbReference>
<feature type="domain" description="Asparaginase/glutaminase C-terminal" evidence="8">
    <location>
        <begin position="242"/>
        <end position="358"/>
    </location>
</feature>
<dbReference type="STRING" id="321614.Q0TYG0"/>
<dbReference type="InterPro" id="IPR041725">
    <property type="entry name" value="L-asparaginase_I"/>
</dbReference>
<gene>
    <name evidence="9" type="ORF">SNOG_15497</name>
</gene>
<dbReference type="InterPro" id="IPR027473">
    <property type="entry name" value="L-asparaginase_C"/>
</dbReference>
<evidence type="ECO:0000256" key="2">
    <source>
        <dbReference type="ARBA" id="ARBA00022737"/>
    </source>
</evidence>
<accession>Q0TYG0</accession>
<dbReference type="PIRSF" id="PIRSF001220">
    <property type="entry name" value="L-ASNase_gatD"/>
    <property type="match status" value="1"/>
</dbReference>
<evidence type="ECO:0000313" key="10">
    <source>
        <dbReference type="Proteomes" id="UP000001055"/>
    </source>
</evidence>
<dbReference type="PROSITE" id="PS51732">
    <property type="entry name" value="ASN_GLN_ASE_3"/>
    <property type="match status" value="1"/>
</dbReference>
<dbReference type="EC" id="3.5.1.1" evidence="1"/>
<proteinExistence type="inferred from homology"/>
<dbReference type="InterPro" id="IPR002110">
    <property type="entry name" value="Ankyrin_rpt"/>
</dbReference>
<name>Q0TYG0_PHANO</name>
<dbReference type="eggNOG" id="KOG0503">
    <property type="taxonomic scope" value="Eukaryota"/>
</dbReference>
<keyword evidence="2" id="KW-0677">Repeat</keyword>
<evidence type="ECO:0000256" key="3">
    <source>
        <dbReference type="ARBA" id="ARBA00022801"/>
    </source>
</evidence>
<dbReference type="VEuPathDB" id="FungiDB:JI435_154970"/>
<dbReference type="Pfam" id="PF00710">
    <property type="entry name" value="Asparaginase"/>
    <property type="match status" value="1"/>
</dbReference>
<dbReference type="SMART" id="SM00870">
    <property type="entry name" value="Asparaginase"/>
    <property type="match status" value="1"/>
</dbReference>
<dbReference type="InterPro" id="IPR036770">
    <property type="entry name" value="Ankyrin_rpt-contain_sf"/>
</dbReference>
<dbReference type="SUPFAM" id="SSF53774">
    <property type="entry name" value="Glutaminase/Asparaginase"/>
    <property type="match status" value="1"/>
</dbReference>
<dbReference type="SUPFAM" id="SSF48403">
    <property type="entry name" value="Ankyrin repeat"/>
    <property type="match status" value="1"/>
</dbReference>
<dbReference type="PANTHER" id="PTHR11707:SF28">
    <property type="entry name" value="60 KDA LYSOPHOSPHOLIPASE"/>
    <property type="match status" value="1"/>
</dbReference>
<dbReference type="GeneID" id="5982572"/>
<evidence type="ECO:0000256" key="1">
    <source>
        <dbReference type="ARBA" id="ARBA00012920"/>
    </source>
</evidence>
<dbReference type="CDD" id="cd08963">
    <property type="entry name" value="L-asparaginase_I"/>
    <property type="match status" value="1"/>
</dbReference>
<dbReference type="SMART" id="SM00248">
    <property type="entry name" value="ANK"/>
    <property type="match status" value="2"/>
</dbReference>
<dbReference type="InterPro" id="IPR040919">
    <property type="entry name" value="Asparaginase_C"/>
</dbReference>
<dbReference type="InParanoid" id="Q0TYG0"/>
<evidence type="ECO:0000256" key="5">
    <source>
        <dbReference type="ARBA" id="ARBA00061199"/>
    </source>
</evidence>
<dbReference type="PROSITE" id="PS50297">
    <property type="entry name" value="ANK_REP_REGION"/>
    <property type="match status" value="1"/>
</dbReference>
<dbReference type="RefSeq" id="XP_001805643.1">
    <property type="nucleotide sequence ID" value="XM_001805591.1"/>
</dbReference>
<dbReference type="FunFam" id="3.40.50.40:FF:000001">
    <property type="entry name" value="L-asparaginase 1"/>
    <property type="match status" value="1"/>
</dbReference>
<dbReference type="PIRSF" id="PIRSF500176">
    <property type="entry name" value="L_ASNase"/>
    <property type="match status" value="1"/>
</dbReference>
<dbReference type="Proteomes" id="UP000001055">
    <property type="component" value="Unassembled WGS sequence"/>
</dbReference>
<dbReference type="Pfam" id="PF12796">
    <property type="entry name" value="Ank_2"/>
    <property type="match status" value="1"/>
</dbReference>
<dbReference type="GO" id="GO:0009066">
    <property type="term" value="P:aspartate family amino acid metabolic process"/>
    <property type="evidence" value="ECO:0007669"/>
    <property type="project" value="UniProtKB-ARBA"/>
</dbReference>
<dbReference type="Gene3D" id="1.25.40.20">
    <property type="entry name" value="Ankyrin repeat-containing domain"/>
    <property type="match status" value="1"/>
</dbReference>
<sequence length="558" mass="60471">MDEFGELQIPESRVLIIITDGLVPARGFLKAGLAPRPVFNDGSYPEPLEIVTDDKGTRKAVQSLRTPSSTYDRRVRYCVLEFEKLLDSSSIDAAGWDQIAKTVQRNYQLFDGFVILHGTDSLAYTASALSFMFHNLGKPVILTGSQAPMMELQTDAQDNLLNSLIIAGHFMIPEVCLFFDSKLFRGNRATKISAEDFNAFGSPNLPPLATVSSTKTNVLWHRVHRSTDLSPFTIQTSLDTGHVACLRVFPGITPAMLDAVLRLDGLKGLILETFGAGNTPGGPDSAMTRILADAVKRGIVIVNVTQCLSGSVSALYAPGTYLGRAGVVFGQDLTSEAALTKLAYLLALPNASPEEVAKRMSQSLRGELTETTRTHFEHPSRSGVLTPELSSLTALGYAIQKGDLQGTRDIIRGEPRWLLNDADYQLNSPVQSQGNTVAVGEVRRCNAFVLSKDKETRSRRQLDSQPYSAQLRPSRLHLAATSPNVEILQDFLTQGASVHLRNRAGNTPLFLAASAGLKDHVQTLLDAGAHLHSDEVSAARLHVSEADGAPGLWESVIG</sequence>
<dbReference type="GO" id="GO:0004067">
    <property type="term" value="F:asparaginase activity"/>
    <property type="evidence" value="ECO:0000318"/>
    <property type="project" value="GO_Central"/>
</dbReference>
<evidence type="ECO:0000259" key="8">
    <source>
        <dbReference type="Pfam" id="PF17763"/>
    </source>
</evidence>
<dbReference type="InterPro" id="IPR027474">
    <property type="entry name" value="L-asparaginase_N"/>
</dbReference>
<dbReference type="InterPro" id="IPR036152">
    <property type="entry name" value="Asp/glu_Ase-like_sf"/>
</dbReference>
<dbReference type="PROSITE" id="PS50088">
    <property type="entry name" value="ANK_REPEAT"/>
    <property type="match status" value="2"/>
</dbReference>
<dbReference type="PRINTS" id="PR00139">
    <property type="entry name" value="ASNGLNASE"/>
</dbReference>
<reference evidence="10" key="1">
    <citation type="journal article" date="2007" name="Plant Cell">
        <title>Dothideomycete-plant interactions illuminated by genome sequencing and EST analysis of the wheat pathogen Stagonospora nodorum.</title>
        <authorList>
            <person name="Hane J.K."/>
            <person name="Lowe R.G."/>
            <person name="Solomon P.S."/>
            <person name="Tan K.C."/>
            <person name="Schoch C.L."/>
            <person name="Spatafora J.W."/>
            <person name="Crous P.W."/>
            <person name="Kodira C."/>
            <person name="Birren B.W."/>
            <person name="Galagan J.E."/>
            <person name="Torriani S.F."/>
            <person name="McDonald B.A."/>
            <person name="Oliver R.P."/>
        </authorList>
    </citation>
    <scope>NUCLEOTIDE SEQUENCE [LARGE SCALE GENOMIC DNA]</scope>
    <source>
        <strain evidence="10">SN15 / ATCC MYA-4574 / FGSC 10173</strain>
    </source>
</reference>
<comment type="similarity">
    <text evidence="5">In the N-terminal section; belongs to the asparaginase 1 family.</text>
</comment>
<dbReference type="Gene3D" id="3.40.50.40">
    <property type="match status" value="1"/>
</dbReference>
<dbReference type="InterPro" id="IPR006034">
    <property type="entry name" value="Asparaginase/glutaminase-like"/>
</dbReference>
<evidence type="ECO:0000256" key="6">
    <source>
        <dbReference type="PROSITE-ProRule" id="PRU00023"/>
    </source>
</evidence>
<dbReference type="Pfam" id="PF17763">
    <property type="entry name" value="Asparaginase_C"/>
    <property type="match status" value="1"/>
</dbReference>
<dbReference type="Gene3D" id="3.40.50.1170">
    <property type="entry name" value="L-asparaginase, N-terminal domain"/>
    <property type="match status" value="1"/>
</dbReference>
<protein>
    <recommendedName>
        <fullName evidence="1">asparaginase</fullName>
        <ecNumber evidence="1">3.5.1.1</ecNumber>
    </recommendedName>
</protein>
<evidence type="ECO:0000259" key="7">
    <source>
        <dbReference type="Pfam" id="PF00710"/>
    </source>
</evidence>
<dbReference type="KEGG" id="pno:SNOG_15497"/>
<feature type="domain" description="L-asparaginase N-terminal" evidence="7">
    <location>
        <begin position="79"/>
        <end position="222"/>
    </location>
</feature>
<dbReference type="AlphaFoldDB" id="Q0TYG0"/>
<organism evidence="9 10">
    <name type="scientific">Phaeosphaeria nodorum (strain SN15 / ATCC MYA-4574 / FGSC 10173)</name>
    <name type="common">Glume blotch fungus</name>
    <name type="synonym">Parastagonospora nodorum</name>
    <dbReference type="NCBI Taxonomy" id="321614"/>
    <lineage>
        <taxon>Eukaryota</taxon>
        <taxon>Fungi</taxon>
        <taxon>Dikarya</taxon>
        <taxon>Ascomycota</taxon>
        <taxon>Pezizomycotina</taxon>
        <taxon>Dothideomycetes</taxon>
        <taxon>Pleosporomycetidae</taxon>
        <taxon>Pleosporales</taxon>
        <taxon>Pleosporineae</taxon>
        <taxon>Phaeosphaeriaceae</taxon>
        <taxon>Parastagonospora</taxon>
    </lineage>
</organism>
<evidence type="ECO:0000313" key="9">
    <source>
        <dbReference type="EMBL" id="EAT77162.2"/>
    </source>
</evidence>